<reference evidence="4" key="1">
    <citation type="journal article" date="2017" name="Nature">
        <title>The genome of Chenopodium quinoa.</title>
        <authorList>
            <person name="Jarvis D.E."/>
            <person name="Ho Y.S."/>
            <person name="Lightfoot D.J."/>
            <person name="Schmoeckel S.M."/>
            <person name="Li B."/>
            <person name="Borm T.J.A."/>
            <person name="Ohyanagi H."/>
            <person name="Mineta K."/>
            <person name="Michell C.T."/>
            <person name="Saber N."/>
            <person name="Kharbatia N.M."/>
            <person name="Rupper R.R."/>
            <person name="Sharp A.R."/>
            <person name="Dally N."/>
            <person name="Boughton B.A."/>
            <person name="Woo Y.H."/>
            <person name="Gao G."/>
            <person name="Schijlen E.G.W.M."/>
            <person name="Guo X."/>
            <person name="Momin A.A."/>
            <person name="Negrao S."/>
            <person name="Al-Babili S."/>
            <person name="Gehring C."/>
            <person name="Roessner U."/>
            <person name="Jung C."/>
            <person name="Murphy K."/>
            <person name="Arold S.T."/>
            <person name="Gojobori T."/>
            <person name="van der Linden C.G."/>
            <person name="van Loo E.N."/>
            <person name="Jellen E.N."/>
            <person name="Maughan P.J."/>
            <person name="Tester M."/>
        </authorList>
    </citation>
    <scope>NUCLEOTIDE SEQUENCE [LARGE SCALE GENOMIC DNA]</scope>
    <source>
        <strain evidence="4">cv. PI 614886</strain>
    </source>
</reference>
<feature type="region of interest" description="Disordered" evidence="1">
    <location>
        <begin position="1"/>
        <end position="20"/>
    </location>
</feature>
<dbReference type="SUPFAM" id="SSF81383">
    <property type="entry name" value="F-box domain"/>
    <property type="match status" value="1"/>
</dbReference>
<dbReference type="SUPFAM" id="SSF52047">
    <property type="entry name" value="RNI-like"/>
    <property type="match status" value="1"/>
</dbReference>
<feature type="domain" description="F-box" evidence="2">
    <location>
        <begin position="15"/>
        <end position="51"/>
    </location>
</feature>
<dbReference type="InterPro" id="IPR001810">
    <property type="entry name" value="F-box_dom"/>
</dbReference>
<dbReference type="Proteomes" id="UP000596660">
    <property type="component" value="Unplaced"/>
</dbReference>
<evidence type="ECO:0000313" key="5">
    <source>
        <dbReference type="Proteomes" id="UP000596660"/>
    </source>
</evidence>
<dbReference type="InterPro" id="IPR036047">
    <property type="entry name" value="F-box-like_dom_sf"/>
</dbReference>
<dbReference type="Gene3D" id="1.20.1280.50">
    <property type="match status" value="1"/>
</dbReference>
<accession>A0A803L7G1</accession>
<dbReference type="EnsemblPlants" id="AUR62007800-RA">
    <property type="protein sequence ID" value="AUR62007800-RA:cds"/>
    <property type="gene ID" value="AUR62007800"/>
</dbReference>
<evidence type="ECO:0000259" key="2">
    <source>
        <dbReference type="Pfam" id="PF00646"/>
    </source>
</evidence>
<dbReference type="InterPro" id="IPR055411">
    <property type="entry name" value="LRR_FXL15/At3g58940/PEG3-like"/>
</dbReference>
<feature type="domain" description="F-box/LRR-repeat protein 15/At3g58940/PEG3-like LRR" evidence="3">
    <location>
        <begin position="112"/>
        <end position="227"/>
    </location>
</feature>
<dbReference type="PANTHER" id="PTHR31639:SF237">
    <property type="entry name" value="F-BOX DOMAIN-CONTAINING PROTEIN"/>
    <property type="match status" value="1"/>
</dbReference>
<dbReference type="Pfam" id="PF24758">
    <property type="entry name" value="LRR_At5g56370"/>
    <property type="match status" value="1"/>
</dbReference>
<sequence length="235" mass="26949">MCTAKQQHHATSDRISNMPPNVSQQILDCLPLQQAARTSVLSKYWRNKWASTSQLILDWSFITSICEKRSEPSDKLLAYNKAVNDILLSHVGPIGKFVLYIPYWFPNGTDFSSWLRFVYDNDVKEITLEDDRSLGGLTRNFPTCSFSFVRLTHLTLLECKLGSLSPTFRGFPCILSLKIDTTYGIYWPNVLTDLISKCPLLERLHLSLSYSYGALTIRAPKLQHLLIYPWKKPEL</sequence>
<dbReference type="OMA" id="ICSANDY"/>
<dbReference type="AlphaFoldDB" id="A0A803L7G1"/>
<dbReference type="PANTHER" id="PTHR31639">
    <property type="entry name" value="F-BOX PROTEIN-LIKE"/>
    <property type="match status" value="1"/>
</dbReference>
<evidence type="ECO:0000313" key="4">
    <source>
        <dbReference type="EnsemblPlants" id="AUR62007800-RA:cds"/>
    </source>
</evidence>
<proteinExistence type="predicted"/>
<evidence type="ECO:0000259" key="3">
    <source>
        <dbReference type="Pfam" id="PF24758"/>
    </source>
</evidence>
<evidence type="ECO:0000256" key="1">
    <source>
        <dbReference type="SAM" id="MobiDB-lite"/>
    </source>
</evidence>
<name>A0A803L7G1_CHEQI</name>
<protein>
    <recommendedName>
        <fullName evidence="6">F-box domain-containing protein</fullName>
    </recommendedName>
</protein>
<dbReference type="Pfam" id="PF00646">
    <property type="entry name" value="F-box"/>
    <property type="match status" value="1"/>
</dbReference>
<keyword evidence="5" id="KW-1185">Reference proteome</keyword>
<reference evidence="4" key="2">
    <citation type="submission" date="2021-03" db="UniProtKB">
        <authorList>
            <consortium name="EnsemblPlants"/>
        </authorList>
    </citation>
    <scope>IDENTIFICATION</scope>
</reference>
<organism evidence="4 5">
    <name type="scientific">Chenopodium quinoa</name>
    <name type="common">Quinoa</name>
    <dbReference type="NCBI Taxonomy" id="63459"/>
    <lineage>
        <taxon>Eukaryota</taxon>
        <taxon>Viridiplantae</taxon>
        <taxon>Streptophyta</taxon>
        <taxon>Embryophyta</taxon>
        <taxon>Tracheophyta</taxon>
        <taxon>Spermatophyta</taxon>
        <taxon>Magnoliopsida</taxon>
        <taxon>eudicotyledons</taxon>
        <taxon>Gunneridae</taxon>
        <taxon>Pentapetalae</taxon>
        <taxon>Caryophyllales</taxon>
        <taxon>Chenopodiaceae</taxon>
        <taxon>Chenopodioideae</taxon>
        <taxon>Atripliceae</taxon>
        <taxon>Chenopodium</taxon>
    </lineage>
</organism>
<evidence type="ECO:0008006" key="6">
    <source>
        <dbReference type="Google" id="ProtNLM"/>
    </source>
</evidence>
<dbReference type="Gramene" id="AUR62007800-RA">
    <property type="protein sequence ID" value="AUR62007800-RA:cds"/>
    <property type="gene ID" value="AUR62007800"/>
</dbReference>